<feature type="region of interest" description="Disordered" evidence="1">
    <location>
        <begin position="181"/>
        <end position="203"/>
    </location>
</feature>
<dbReference type="AlphaFoldDB" id="A0A392NQ85"/>
<protein>
    <submittedName>
        <fullName evidence="2">Uncharacterized protein</fullName>
    </submittedName>
</protein>
<feature type="non-terminal residue" evidence="2">
    <location>
        <position position="203"/>
    </location>
</feature>
<feature type="region of interest" description="Disordered" evidence="1">
    <location>
        <begin position="1"/>
        <end position="39"/>
    </location>
</feature>
<dbReference type="Proteomes" id="UP000265520">
    <property type="component" value="Unassembled WGS sequence"/>
</dbReference>
<evidence type="ECO:0000256" key="1">
    <source>
        <dbReference type="SAM" id="MobiDB-lite"/>
    </source>
</evidence>
<reference evidence="2 3" key="1">
    <citation type="journal article" date="2018" name="Front. Plant Sci.">
        <title>Red Clover (Trifolium pratense) and Zigzag Clover (T. medium) - A Picture of Genomic Similarities and Differences.</title>
        <authorList>
            <person name="Dluhosova J."/>
            <person name="Istvanek J."/>
            <person name="Nedelnik J."/>
            <person name="Repkova J."/>
        </authorList>
    </citation>
    <scope>NUCLEOTIDE SEQUENCE [LARGE SCALE GENOMIC DNA]</scope>
    <source>
        <strain evidence="3">cv. 10/8</strain>
        <tissue evidence="2">Leaf</tissue>
    </source>
</reference>
<sequence>MDKRPNSNVQNIKFDINKQANTQRRTRGDEKTSQSKGIQYHECEGSTEVCKALERQKKLNGQLQAEASDHIKRFDEINKEVEEQKKLNAQLQAERSDHLGRIYELNEEVIKLNTDLEHIRKHVKMMSKGTEAFEEMIQKQSFGKPKPIGFEYERLNKHMNCNSDTMYTPLRKMFVASSGLLPPHPSTYPETEPKTKSNTRPRG</sequence>
<organism evidence="2 3">
    <name type="scientific">Trifolium medium</name>
    <dbReference type="NCBI Taxonomy" id="97028"/>
    <lineage>
        <taxon>Eukaryota</taxon>
        <taxon>Viridiplantae</taxon>
        <taxon>Streptophyta</taxon>
        <taxon>Embryophyta</taxon>
        <taxon>Tracheophyta</taxon>
        <taxon>Spermatophyta</taxon>
        <taxon>Magnoliopsida</taxon>
        <taxon>eudicotyledons</taxon>
        <taxon>Gunneridae</taxon>
        <taxon>Pentapetalae</taxon>
        <taxon>rosids</taxon>
        <taxon>fabids</taxon>
        <taxon>Fabales</taxon>
        <taxon>Fabaceae</taxon>
        <taxon>Papilionoideae</taxon>
        <taxon>50 kb inversion clade</taxon>
        <taxon>NPAAA clade</taxon>
        <taxon>Hologalegina</taxon>
        <taxon>IRL clade</taxon>
        <taxon>Trifolieae</taxon>
        <taxon>Trifolium</taxon>
    </lineage>
</organism>
<evidence type="ECO:0000313" key="3">
    <source>
        <dbReference type="Proteomes" id="UP000265520"/>
    </source>
</evidence>
<feature type="compositionally biased region" description="Basic and acidic residues" evidence="1">
    <location>
        <begin position="26"/>
        <end position="39"/>
    </location>
</feature>
<name>A0A392NQ85_9FABA</name>
<feature type="compositionally biased region" description="Polar residues" evidence="1">
    <location>
        <begin position="1"/>
        <end position="11"/>
    </location>
</feature>
<evidence type="ECO:0000313" key="2">
    <source>
        <dbReference type="EMBL" id="MCI01380.1"/>
    </source>
</evidence>
<accession>A0A392NQ85</accession>
<dbReference type="EMBL" id="LXQA010046000">
    <property type="protein sequence ID" value="MCI01380.1"/>
    <property type="molecule type" value="Genomic_DNA"/>
</dbReference>
<comment type="caution">
    <text evidence="2">The sequence shown here is derived from an EMBL/GenBank/DDBJ whole genome shotgun (WGS) entry which is preliminary data.</text>
</comment>
<keyword evidence="3" id="KW-1185">Reference proteome</keyword>
<proteinExistence type="predicted"/>